<comment type="caution">
    <text evidence="2">The sequence shown here is derived from an EMBL/GenBank/DDBJ whole genome shotgun (WGS) entry which is preliminary data.</text>
</comment>
<organism evidence="2 3">
    <name type="scientific">Streptomyces ipomoeae</name>
    <dbReference type="NCBI Taxonomy" id="103232"/>
    <lineage>
        <taxon>Bacteria</taxon>
        <taxon>Bacillati</taxon>
        <taxon>Actinomycetota</taxon>
        <taxon>Actinomycetes</taxon>
        <taxon>Kitasatosporales</taxon>
        <taxon>Streptomycetaceae</taxon>
        <taxon>Streptomyces</taxon>
    </lineage>
</organism>
<proteinExistence type="predicted"/>
<evidence type="ECO:0000256" key="1">
    <source>
        <dbReference type="SAM" id="MobiDB-lite"/>
    </source>
</evidence>
<dbReference type="InterPro" id="IPR010982">
    <property type="entry name" value="Lambda_DNA-bd_dom_sf"/>
</dbReference>
<feature type="compositionally biased region" description="Polar residues" evidence="1">
    <location>
        <begin position="51"/>
        <end position="61"/>
    </location>
</feature>
<gene>
    <name evidence="2" type="ORF">Sipo8835_22900</name>
</gene>
<dbReference type="Proteomes" id="UP000318720">
    <property type="component" value="Unassembled WGS sequence"/>
</dbReference>
<feature type="region of interest" description="Disordered" evidence="1">
    <location>
        <begin position="135"/>
        <end position="157"/>
    </location>
</feature>
<dbReference type="Gene3D" id="1.10.260.40">
    <property type="entry name" value="lambda repressor-like DNA-binding domains"/>
    <property type="match status" value="1"/>
</dbReference>
<dbReference type="RefSeq" id="WP_141583468.1">
    <property type="nucleotide sequence ID" value="NZ_SPAZ01000188.1"/>
</dbReference>
<dbReference type="AlphaFoldDB" id="A0AAE8W076"/>
<evidence type="ECO:0000313" key="3">
    <source>
        <dbReference type="Proteomes" id="UP000318720"/>
    </source>
</evidence>
<protein>
    <submittedName>
        <fullName evidence="2">Uncharacterized protein</fullName>
    </submittedName>
</protein>
<name>A0AAE8W076_9ACTN</name>
<accession>A0AAE8W076</accession>
<dbReference type="GO" id="GO:0003677">
    <property type="term" value="F:DNA binding"/>
    <property type="evidence" value="ECO:0007669"/>
    <property type="project" value="InterPro"/>
</dbReference>
<feature type="region of interest" description="Disordered" evidence="1">
    <location>
        <begin position="34"/>
        <end position="61"/>
    </location>
</feature>
<evidence type="ECO:0000313" key="2">
    <source>
        <dbReference type="EMBL" id="TQE30928.1"/>
    </source>
</evidence>
<reference evidence="2 3" key="1">
    <citation type="submission" date="2019-03" db="EMBL/GenBank/DDBJ databases">
        <title>Comparative genomic analyses of the sweetpotato soil rot pathogen, Streptomyces ipomoeae.</title>
        <authorList>
            <person name="Ruschel Soares N."/>
            <person name="Badger J.H."/>
            <person name="Huguet-Tapia J.C."/>
            <person name="Clark C.A."/>
            <person name="Pettis G.S."/>
        </authorList>
    </citation>
    <scope>NUCLEOTIDE SEQUENCE [LARGE SCALE GENOMIC DNA]</scope>
    <source>
        <strain evidence="2 3">88-35</strain>
    </source>
</reference>
<dbReference type="EMBL" id="SPAZ01000188">
    <property type="protein sequence ID" value="TQE30928.1"/>
    <property type="molecule type" value="Genomic_DNA"/>
</dbReference>
<sequence>MGEAAGAAGLSLASKLLILLRLRRDAEGYIPSARDVSAASSPAGSRPSISHTQANDLLNGRNANPTSVTITALAGALDAPAAFLLPGWDDLAALTTFQNRPEAREVLRLMQGLEVQDIAGIAEDLREVRRRHGLPEHVPEIPTPPPGVDQPRKGRPRRLLSFAEAAARAVDDLEGR</sequence>
<feature type="compositionally biased region" description="Low complexity" evidence="1">
    <location>
        <begin position="37"/>
        <end position="50"/>
    </location>
</feature>